<proteinExistence type="predicted"/>
<gene>
    <name evidence="1" type="ORF">SGA01_78000</name>
</gene>
<reference evidence="1 2" key="1">
    <citation type="submission" date="2019-06" db="EMBL/GenBank/DDBJ databases">
        <title>Whole genome shotgun sequence of Streptomyces gardneri NBRC 12865.</title>
        <authorList>
            <person name="Hosoyama A."/>
            <person name="Uohara A."/>
            <person name="Ohji S."/>
            <person name="Ichikawa N."/>
        </authorList>
    </citation>
    <scope>NUCLEOTIDE SEQUENCE [LARGE SCALE GENOMIC DNA]</scope>
    <source>
        <strain evidence="1 2">NBRC 12865</strain>
    </source>
</reference>
<comment type="caution">
    <text evidence="1">The sequence shown here is derived from an EMBL/GenBank/DDBJ whole genome shotgun (WGS) entry which is preliminary data.</text>
</comment>
<sequence>MRGRRPDGDSGEEGRTYETHIFGEVRGVVAPGGVIGSVHLGDDSYAERMRLVALDGSAPYDERYKAAEELIPYGRRYRDTVIAALNGVLEDVKSMEALAGLPDFTALGGWEYAVAVQLEVVGEKESAVRAYERIYHSHPGYRSQAVQALTRLGGMGEVAASRTERAVRLEAGNFRLECGHRIAAVVEWMSMPKGPVHSTLAVRALMAARLWDAIFEDSSTSDDDEAALEIFERLVPEYYADCEKRLRRARAREAAGSRNARLDAMYKPPRGMRNWIKGLRLIEREEKKSRRGR</sequence>
<dbReference type="EMBL" id="BJMN01000083">
    <property type="protein sequence ID" value="GEB62195.1"/>
    <property type="molecule type" value="Genomic_DNA"/>
</dbReference>
<name>A0A4Y3RXQ8_9ACTN</name>
<evidence type="ECO:0000313" key="2">
    <source>
        <dbReference type="Proteomes" id="UP000315226"/>
    </source>
</evidence>
<dbReference type="AlphaFoldDB" id="A0A4Y3RXQ8"/>
<dbReference type="Proteomes" id="UP000315226">
    <property type="component" value="Unassembled WGS sequence"/>
</dbReference>
<organism evidence="1 2">
    <name type="scientific">Streptomyces gardneri</name>
    <dbReference type="NCBI Taxonomy" id="66892"/>
    <lineage>
        <taxon>Bacteria</taxon>
        <taxon>Bacillati</taxon>
        <taxon>Actinomycetota</taxon>
        <taxon>Actinomycetes</taxon>
        <taxon>Kitasatosporales</taxon>
        <taxon>Streptomycetaceae</taxon>
        <taxon>Streptomyces</taxon>
    </lineage>
</organism>
<keyword evidence="2" id="KW-1185">Reference proteome</keyword>
<accession>A0A4Y3RXQ8</accession>
<evidence type="ECO:0000313" key="1">
    <source>
        <dbReference type="EMBL" id="GEB62195.1"/>
    </source>
</evidence>
<protein>
    <submittedName>
        <fullName evidence="1">Uncharacterized protein</fullName>
    </submittedName>
</protein>